<dbReference type="AlphaFoldDB" id="A0A6N7XTU6"/>
<keyword evidence="2" id="KW-1185">Reference proteome</keyword>
<dbReference type="EMBL" id="VUNC01000008">
    <property type="protein sequence ID" value="MST73299.1"/>
    <property type="molecule type" value="Genomic_DNA"/>
</dbReference>
<evidence type="ECO:0000313" key="1">
    <source>
        <dbReference type="EMBL" id="MST73299.1"/>
    </source>
</evidence>
<protein>
    <recommendedName>
        <fullName evidence="3">Short chain dehydrogenase</fullName>
    </recommendedName>
</protein>
<dbReference type="Gene3D" id="3.40.50.720">
    <property type="entry name" value="NAD(P)-binding Rossmann-like Domain"/>
    <property type="match status" value="1"/>
</dbReference>
<dbReference type="RefSeq" id="WP_154436017.1">
    <property type="nucleotide sequence ID" value="NZ_VUNC01000008.1"/>
</dbReference>
<dbReference type="InterPro" id="IPR036291">
    <property type="entry name" value="NAD(P)-bd_dom_sf"/>
</dbReference>
<comment type="caution">
    <text evidence="1">The sequence shown here is derived from an EMBL/GenBank/DDBJ whole genome shotgun (WGS) entry which is preliminary data.</text>
</comment>
<organism evidence="1 2">
    <name type="scientific">Olsenella porci</name>
    <dbReference type="NCBI Taxonomy" id="2652279"/>
    <lineage>
        <taxon>Bacteria</taxon>
        <taxon>Bacillati</taxon>
        <taxon>Actinomycetota</taxon>
        <taxon>Coriobacteriia</taxon>
        <taxon>Coriobacteriales</taxon>
        <taxon>Atopobiaceae</taxon>
        <taxon>Olsenella</taxon>
    </lineage>
</organism>
<name>A0A6N7XTU6_9ACTN</name>
<accession>A0A6N7XTU6</accession>
<dbReference type="Proteomes" id="UP000469325">
    <property type="component" value="Unassembled WGS sequence"/>
</dbReference>
<reference evidence="1 2" key="1">
    <citation type="submission" date="2019-08" db="EMBL/GenBank/DDBJ databases">
        <title>In-depth cultivation of the pig gut microbiome towards novel bacterial diversity and tailored functional studies.</title>
        <authorList>
            <person name="Wylensek D."/>
            <person name="Hitch T.C.A."/>
            <person name="Clavel T."/>
        </authorList>
    </citation>
    <scope>NUCLEOTIDE SEQUENCE [LARGE SCALE GENOMIC DNA]</scope>
    <source>
        <strain evidence="1 2">CA-Schmier-601-WT-1</strain>
    </source>
</reference>
<gene>
    <name evidence="1" type="ORF">FYJ68_09315</name>
</gene>
<proteinExistence type="predicted"/>
<evidence type="ECO:0008006" key="3">
    <source>
        <dbReference type="Google" id="ProtNLM"/>
    </source>
</evidence>
<dbReference type="SUPFAM" id="SSF51735">
    <property type="entry name" value="NAD(P)-binding Rossmann-fold domains"/>
    <property type="match status" value="1"/>
</dbReference>
<sequence>MREGKGHGVVINMARFGLQAGPGLGLYSASRAAILSLTETANAEAARDSLPITSYLVDFESGVRDSEDEVVALVTDLCTGAYRGEPGLVRV</sequence>
<evidence type="ECO:0000313" key="2">
    <source>
        <dbReference type="Proteomes" id="UP000469325"/>
    </source>
</evidence>